<dbReference type="Pfam" id="PF00293">
    <property type="entry name" value="NUDIX"/>
    <property type="match status" value="1"/>
</dbReference>
<proteinExistence type="predicted"/>
<comment type="cofactor">
    <cofactor evidence="1">
        <name>Mg(2+)</name>
        <dbReference type="ChEBI" id="CHEBI:18420"/>
    </cofactor>
</comment>
<dbReference type="PROSITE" id="PS00893">
    <property type="entry name" value="NUDIX_BOX"/>
    <property type="match status" value="1"/>
</dbReference>
<dbReference type="AlphaFoldDB" id="A0A9Q2WHI0"/>
<evidence type="ECO:0000256" key="2">
    <source>
        <dbReference type="ARBA" id="ARBA00022801"/>
    </source>
</evidence>
<evidence type="ECO:0000259" key="3">
    <source>
        <dbReference type="PROSITE" id="PS51462"/>
    </source>
</evidence>
<dbReference type="CDD" id="cd03676">
    <property type="entry name" value="NUDIX_Tnr3_like"/>
    <property type="match status" value="1"/>
</dbReference>
<evidence type="ECO:0000256" key="1">
    <source>
        <dbReference type="ARBA" id="ARBA00001946"/>
    </source>
</evidence>
<sequence>MQKINDSTLAALEEMLQNSARSAPLDFLPIFFMGAHAEKQIIGHINPEFIAYIQDSLQEKKIAHIHIDHHGLFIDSVSPFLISASLTELANRLRQAGFIPGWRNEEFAWIDHNGHAYFRLERAAFRTLGLRSTASHINGFTKEGNLWLGRRSESKRTDPGLLDNLAAGGIAADETPWVCAVRELWEEAGVPPQLANQITPAGKVHMRRPILGGGFHDEQLFIYDLALSSNFIPTNHDGEVSSFIEISLAEAAARILAEEFTTDAAFVTADFILRSNKSSFPPLSSILWLN</sequence>
<organism evidence="4 5">
    <name type="scientific">Polynucleobacter paneuropaeus</name>
    <dbReference type="NCBI Taxonomy" id="2527775"/>
    <lineage>
        <taxon>Bacteria</taxon>
        <taxon>Pseudomonadati</taxon>
        <taxon>Pseudomonadota</taxon>
        <taxon>Betaproteobacteria</taxon>
        <taxon>Burkholderiales</taxon>
        <taxon>Burkholderiaceae</taxon>
        <taxon>Polynucleobacter</taxon>
    </lineage>
</organism>
<feature type="domain" description="Nudix hydrolase" evidence="3">
    <location>
        <begin position="130"/>
        <end position="268"/>
    </location>
</feature>
<evidence type="ECO:0000313" key="4">
    <source>
        <dbReference type="EMBL" id="MBT8550842.1"/>
    </source>
</evidence>
<dbReference type="InterPro" id="IPR015797">
    <property type="entry name" value="NUDIX_hydrolase-like_dom_sf"/>
</dbReference>
<dbReference type="GO" id="GO:0016787">
    <property type="term" value="F:hydrolase activity"/>
    <property type="evidence" value="ECO:0007669"/>
    <property type="project" value="UniProtKB-KW"/>
</dbReference>
<accession>A0A9Q2WHI0</accession>
<name>A0A9Q2WHI0_9BURK</name>
<gene>
    <name evidence="4" type="ORF">G6731_02555</name>
</gene>
<protein>
    <submittedName>
        <fullName evidence="4">NUDIX domain-containing protein</fullName>
    </submittedName>
</protein>
<dbReference type="PROSITE" id="PS51462">
    <property type="entry name" value="NUDIX"/>
    <property type="match status" value="1"/>
</dbReference>
<dbReference type="Gene3D" id="3.90.79.10">
    <property type="entry name" value="Nucleoside Triphosphate Pyrophosphohydrolase"/>
    <property type="match status" value="1"/>
</dbReference>
<dbReference type="Proteomes" id="UP000783102">
    <property type="component" value="Unassembled WGS sequence"/>
</dbReference>
<dbReference type="InterPro" id="IPR000086">
    <property type="entry name" value="NUDIX_hydrolase_dom"/>
</dbReference>
<dbReference type="EMBL" id="JAANEY010000001">
    <property type="protein sequence ID" value="MBT8550842.1"/>
    <property type="molecule type" value="Genomic_DNA"/>
</dbReference>
<keyword evidence="2" id="KW-0378">Hydrolase</keyword>
<dbReference type="InterPro" id="IPR020084">
    <property type="entry name" value="NUDIX_hydrolase_CS"/>
</dbReference>
<evidence type="ECO:0000313" key="5">
    <source>
        <dbReference type="Proteomes" id="UP000783102"/>
    </source>
</evidence>
<dbReference type="SUPFAM" id="SSF55811">
    <property type="entry name" value="Nudix"/>
    <property type="match status" value="1"/>
</dbReference>
<comment type="caution">
    <text evidence="4">The sequence shown here is derived from an EMBL/GenBank/DDBJ whole genome shotgun (WGS) entry which is preliminary data.</text>
</comment>
<reference evidence="4" key="1">
    <citation type="journal article" date="2021" name="Genome Biol. Evol.">
        <title>Continental-Scale Gene Flow Prevents Allopatric Divergence of Pelagic Freshwater Bacteria.</title>
        <authorList>
            <person name="Hoetzinger M."/>
            <person name="Pitt A."/>
            <person name="Huemer A."/>
            <person name="Hahn M.W."/>
        </authorList>
    </citation>
    <scope>NUCLEOTIDE SEQUENCE</scope>
    <source>
        <strain evidence="4">SM1-W8</strain>
    </source>
</reference>